<dbReference type="PANTHER" id="PTHR43103">
    <property type="entry name" value="NUCLEOSIDE-DIPHOSPHATE-SUGAR EPIMERASE"/>
    <property type="match status" value="1"/>
</dbReference>
<evidence type="ECO:0000256" key="2">
    <source>
        <dbReference type="ARBA" id="ARBA00023002"/>
    </source>
</evidence>
<dbReference type="Pfam" id="PF01370">
    <property type="entry name" value="Epimerase"/>
    <property type="match status" value="1"/>
</dbReference>
<dbReference type="EMBL" id="PREU01000001">
    <property type="protein sequence ID" value="PPA78014.1"/>
    <property type="molecule type" value="Genomic_DNA"/>
</dbReference>
<dbReference type="SUPFAM" id="SSF51735">
    <property type="entry name" value="NAD(P)-binding Rossmann-fold domains"/>
    <property type="match status" value="1"/>
</dbReference>
<protein>
    <submittedName>
        <fullName evidence="5">NAD-dependent dehydratase</fullName>
    </submittedName>
</protein>
<dbReference type="Gene3D" id="3.40.50.720">
    <property type="entry name" value="NAD(P)-binding Rossmann-like Domain"/>
    <property type="match status" value="1"/>
</dbReference>
<dbReference type="PANTHER" id="PTHR43103:SF5">
    <property type="entry name" value="4-EPIMERASE, PUTATIVE (AFU_ORTHOLOGUE AFUA_7G00360)-RELATED"/>
    <property type="match status" value="1"/>
</dbReference>
<dbReference type="AlphaFoldDB" id="A0A2S5GYI4"/>
<comment type="similarity">
    <text evidence="1">Belongs to the NAD(P)-dependent epimerase/dehydratase family.</text>
</comment>
<dbReference type="RefSeq" id="WP_104141955.1">
    <property type="nucleotide sequence ID" value="NZ_PREU01000001.1"/>
</dbReference>
<dbReference type="InterPro" id="IPR036291">
    <property type="entry name" value="NAD(P)-bd_dom_sf"/>
</dbReference>
<accession>A0A2S5GYI4</accession>
<proteinExistence type="inferred from homology"/>
<organism evidence="5 6">
    <name type="scientific">Achromobacter spanius</name>
    <dbReference type="NCBI Taxonomy" id="217203"/>
    <lineage>
        <taxon>Bacteria</taxon>
        <taxon>Pseudomonadati</taxon>
        <taxon>Pseudomonadota</taxon>
        <taxon>Betaproteobacteria</taxon>
        <taxon>Burkholderiales</taxon>
        <taxon>Alcaligenaceae</taxon>
        <taxon>Achromobacter</taxon>
    </lineage>
</organism>
<dbReference type="Proteomes" id="UP000239990">
    <property type="component" value="Unassembled WGS sequence"/>
</dbReference>
<evidence type="ECO:0000313" key="5">
    <source>
        <dbReference type="EMBL" id="PPA78014.1"/>
    </source>
</evidence>
<keyword evidence="2" id="KW-0560">Oxidoreductase</keyword>
<dbReference type="GO" id="GO:0016491">
    <property type="term" value="F:oxidoreductase activity"/>
    <property type="evidence" value="ECO:0007669"/>
    <property type="project" value="UniProtKB-KW"/>
</dbReference>
<dbReference type="OrthoDB" id="8770295at2"/>
<reference evidence="5 6" key="1">
    <citation type="submission" date="2018-02" db="EMBL/GenBank/DDBJ databases">
        <title>Draft Genome of Achromobacter spanius stain 6.</title>
        <authorList>
            <person name="Gunasekera T.S."/>
            <person name="Radwan O."/>
            <person name="Ruiz O.N."/>
        </authorList>
    </citation>
    <scope>NUCLEOTIDE SEQUENCE [LARGE SCALE GENOMIC DNA]</scope>
    <source>
        <strain evidence="5 6">6</strain>
    </source>
</reference>
<evidence type="ECO:0000259" key="4">
    <source>
        <dbReference type="Pfam" id="PF01370"/>
    </source>
</evidence>
<gene>
    <name evidence="5" type="ORF">C4E15_01630</name>
</gene>
<keyword evidence="3" id="KW-0520">NAD</keyword>
<evidence type="ECO:0000313" key="6">
    <source>
        <dbReference type="Proteomes" id="UP000239990"/>
    </source>
</evidence>
<comment type="caution">
    <text evidence="5">The sequence shown here is derived from an EMBL/GenBank/DDBJ whole genome shotgun (WGS) entry which is preliminary data.</text>
</comment>
<evidence type="ECO:0000256" key="1">
    <source>
        <dbReference type="ARBA" id="ARBA00007637"/>
    </source>
</evidence>
<evidence type="ECO:0000256" key="3">
    <source>
        <dbReference type="ARBA" id="ARBA00023027"/>
    </source>
</evidence>
<sequence>MSRTVNPPPATTRCQRLLLTGAAGGLGQVLRPRLKAFTDLLRISDVAPMAAAGDGEEAVPCDLADAAAVSSLVQGVDAIVHLGGVSVERPFEQILPANIQGVYNLYEAARVHGVRRVVFASSNHVIGFYEQGQQLDANVPLRPDGYYGLSKAYGEHLSRFYFDRYGIETVCLRIGSSFPEPKDRRMLVTWLSYDDLTDLVTRALFTPDVGHLIVYGASANRDRWWRDDAAKVLGFVPKDSSEVFRAQVEAQPPLAADDPVARYQGGAFVKAGPFPFPPVSTK</sequence>
<feature type="domain" description="NAD-dependent epimerase/dehydratase" evidence="4">
    <location>
        <begin position="18"/>
        <end position="178"/>
    </location>
</feature>
<dbReference type="InterPro" id="IPR001509">
    <property type="entry name" value="Epimerase_deHydtase"/>
</dbReference>
<name>A0A2S5GYI4_9BURK</name>